<comment type="caution">
    <text evidence="1">The sequence shown here is derived from an EMBL/GenBank/DDBJ whole genome shotgun (WGS) entry which is preliminary data.</text>
</comment>
<proteinExistence type="predicted"/>
<organism evidence="1 2">
    <name type="scientific">Nocardioides aromaticivorans</name>
    <dbReference type="NCBI Taxonomy" id="200618"/>
    <lineage>
        <taxon>Bacteria</taxon>
        <taxon>Bacillati</taxon>
        <taxon>Actinomycetota</taxon>
        <taxon>Actinomycetes</taxon>
        <taxon>Propionibacteriales</taxon>
        <taxon>Nocardioidaceae</taxon>
        <taxon>Nocardioides</taxon>
    </lineage>
</organism>
<evidence type="ECO:0000313" key="2">
    <source>
        <dbReference type="Proteomes" id="UP000562045"/>
    </source>
</evidence>
<protein>
    <submittedName>
        <fullName evidence="1">Uncharacterized protein</fullName>
    </submittedName>
</protein>
<reference evidence="1 2" key="1">
    <citation type="submission" date="2020-07" db="EMBL/GenBank/DDBJ databases">
        <title>Sequencing the genomes of 1000 actinobacteria strains.</title>
        <authorList>
            <person name="Klenk H.-P."/>
        </authorList>
    </citation>
    <scope>NUCLEOTIDE SEQUENCE [LARGE SCALE GENOMIC DNA]</scope>
    <source>
        <strain evidence="1 2">DSM 15131</strain>
    </source>
</reference>
<dbReference type="AlphaFoldDB" id="A0A7Y9ZJ71"/>
<evidence type="ECO:0000313" key="1">
    <source>
        <dbReference type="EMBL" id="NYI44426.1"/>
    </source>
</evidence>
<gene>
    <name evidence="1" type="ORF">BJ993_001506</name>
</gene>
<sequence length="32" mass="3213">MFAARTALPTVVLSAVAPCADAANVKLAGARR</sequence>
<accession>A0A7Y9ZJ71</accession>
<name>A0A7Y9ZJ71_9ACTN</name>
<dbReference type="Proteomes" id="UP000562045">
    <property type="component" value="Unassembled WGS sequence"/>
</dbReference>
<dbReference type="EMBL" id="JACBZM010000001">
    <property type="protein sequence ID" value="NYI44426.1"/>
    <property type="molecule type" value="Genomic_DNA"/>
</dbReference>